<evidence type="ECO:0000259" key="2">
    <source>
        <dbReference type="Pfam" id="PF07734"/>
    </source>
</evidence>
<evidence type="ECO:0000313" key="3">
    <source>
        <dbReference type="EMBL" id="CAH2064736.1"/>
    </source>
</evidence>
<dbReference type="InterPro" id="IPR017451">
    <property type="entry name" value="F-box-assoc_interact_dom"/>
</dbReference>
<organism evidence="3 4">
    <name type="scientific">Thlaspi arvense</name>
    <name type="common">Field penny-cress</name>
    <dbReference type="NCBI Taxonomy" id="13288"/>
    <lineage>
        <taxon>Eukaryota</taxon>
        <taxon>Viridiplantae</taxon>
        <taxon>Streptophyta</taxon>
        <taxon>Embryophyta</taxon>
        <taxon>Tracheophyta</taxon>
        <taxon>Spermatophyta</taxon>
        <taxon>Magnoliopsida</taxon>
        <taxon>eudicotyledons</taxon>
        <taxon>Gunneridae</taxon>
        <taxon>Pentapetalae</taxon>
        <taxon>rosids</taxon>
        <taxon>malvids</taxon>
        <taxon>Brassicales</taxon>
        <taxon>Brassicaceae</taxon>
        <taxon>Thlaspideae</taxon>
        <taxon>Thlaspi</taxon>
    </lineage>
</organism>
<keyword evidence="1" id="KW-0472">Membrane</keyword>
<keyword evidence="1" id="KW-1133">Transmembrane helix</keyword>
<accession>A0AAU9SJ79</accession>
<dbReference type="NCBIfam" id="TIGR01640">
    <property type="entry name" value="F_box_assoc_1"/>
    <property type="match status" value="1"/>
</dbReference>
<keyword evidence="1" id="KW-0812">Transmembrane</keyword>
<dbReference type="EMBL" id="OU466861">
    <property type="protein sequence ID" value="CAH2064736.1"/>
    <property type="molecule type" value="Genomic_DNA"/>
</dbReference>
<proteinExistence type="predicted"/>
<dbReference type="InterPro" id="IPR006527">
    <property type="entry name" value="F-box-assoc_dom_typ1"/>
</dbReference>
<reference evidence="3 4" key="1">
    <citation type="submission" date="2022-03" db="EMBL/GenBank/DDBJ databases">
        <authorList>
            <person name="Nunn A."/>
            <person name="Chopra R."/>
            <person name="Nunn A."/>
            <person name="Contreras Garrido A."/>
        </authorList>
    </citation>
    <scope>NUCLEOTIDE SEQUENCE [LARGE SCALE GENOMIC DNA]</scope>
</reference>
<dbReference type="AlphaFoldDB" id="A0AAU9SJ79"/>
<dbReference type="Proteomes" id="UP000836841">
    <property type="component" value="Chromosome 5"/>
</dbReference>
<dbReference type="Pfam" id="PF07734">
    <property type="entry name" value="FBA_1"/>
    <property type="match status" value="1"/>
</dbReference>
<evidence type="ECO:0000256" key="1">
    <source>
        <dbReference type="SAM" id="Phobius"/>
    </source>
</evidence>
<name>A0AAU9SJ79_THLAR</name>
<keyword evidence="4" id="KW-1185">Reference proteome</keyword>
<sequence length="215" mass="25037">MASPSLLLPFELVEEILYKIPVIYDFYWNLHPIHQNVPMNGNMYWVAYRMNTEAGIFIQSFDFSTETFKPICCNVPIATGRFHVINNDHAVLFSGFKGDRLSLLHQLRKHGGIEVWVTNKVTDEVVSWSKCFNVTRPGLPVLESKFQRTLLTYFIHNKTNNIMLWCEEEDAKGRYVNIYEISILLMVFLTVAMFMLQVWSRSHSHSKSVCVCIYT</sequence>
<feature type="transmembrane region" description="Helical" evidence="1">
    <location>
        <begin position="178"/>
        <end position="199"/>
    </location>
</feature>
<gene>
    <name evidence="3" type="ORF">TAV2_LOCUS18158</name>
</gene>
<protein>
    <recommendedName>
        <fullName evidence="2">F-box associated beta-propeller type 1 domain-containing protein</fullName>
    </recommendedName>
</protein>
<evidence type="ECO:0000313" key="4">
    <source>
        <dbReference type="Proteomes" id="UP000836841"/>
    </source>
</evidence>
<feature type="domain" description="F-box associated beta-propeller type 1" evidence="2">
    <location>
        <begin position="26"/>
        <end position="178"/>
    </location>
</feature>